<dbReference type="InterPro" id="IPR036249">
    <property type="entry name" value="Thioredoxin-like_sf"/>
</dbReference>
<gene>
    <name evidence="13" type="primary">resA_1</name>
    <name evidence="13" type="ORF">TBK1r_10390</name>
</gene>
<evidence type="ECO:0000256" key="2">
    <source>
        <dbReference type="ARBA" id="ARBA00013017"/>
    </source>
</evidence>
<evidence type="ECO:0000313" key="13">
    <source>
        <dbReference type="EMBL" id="QDV82114.1"/>
    </source>
</evidence>
<evidence type="ECO:0000256" key="10">
    <source>
        <dbReference type="ARBA" id="ARBA00042639"/>
    </source>
</evidence>
<comment type="function">
    <text evidence="1">Thiol-specific peroxidase that catalyzes the reduction of hydrogen peroxide and organic hydroperoxides to water and alcohols, respectively. Plays a role in cell protection against oxidative stress by detoxifying peroxides and as sensor of hydrogen peroxide-mediated signaling events.</text>
</comment>
<evidence type="ECO:0000256" key="11">
    <source>
        <dbReference type="ARBA" id="ARBA00049091"/>
    </source>
</evidence>
<evidence type="ECO:0000256" key="3">
    <source>
        <dbReference type="ARBA" id="ARBA00022559"/>
    </source>
</evidence>
<evidence type="ECO:0000313" key="14">
    <source>
        <dbReference type="Proteomes" id="UP000318081"/>
    </source>
</evidence>
<name>A0ABX5XJR4_9BACT</name>
<keyword evidence="4" id="KW-0049">Antioxidant</keyword>
<feature type="domain" description="Thioredoxin" evidence="12">
    <location>
        <begin position="40"/>
        <end position="212"/>
    </location>
</feature>
<evidence type="ECO:0000256" key="7">
    <source>
        <dbReference type="ARBA" id="ARBA00023284"/>
    </source>
</evidence>
<comment type="similarity">
    <text evidence="9">Belongs to the peroxiredoxin family. BCP/PrxQ subfamily.</text>
</comment>
<dbReference type="PANTHER" id="PTHR42801:SF7">
    <property type="entry name" value="SLL1159 PROTEIN"/>
    <property type="match status" value="1"/>
</dbReference>
<protein>
    <recommendedName>
        <fullName evidence="2">thioredoxin-dependent peroxiredoxin</fullName>
        <ecNumber evidence="2">1.11.1.24</ecNumber>
    </recommendedName>
    <alternativeName>
        <fullName evidence="8">Thioredoxin peroxidase</fullName>
    </alternativeName>
    <alternativeName>
        <fullName evidence="10">Thioredoxin-dependent peroxiredoxin Bcp</fullName>
    </alternativeName>
</protein>
<evidence type="ECO:0000256" key="4">
    <source>
        <dbReference type="ARBA" id="ARBA00022862"/>
    </source>
</evidence>
<evidence type="ECO:0000256" key="1">
    <source>
        <dbReference type="ARBA" id="ARBA00003330"/>
    </source>
</evidence>
<evidence type="ECO:0000259" key="12">
    <source>
        <dbReference type="PROSITE" id="PS51352"/>
    </source>
</evidence>
<evidence type="ECO:0000256" key="8">
    <source>
        <dbReference type="ARBA" id="ARBA00032824"/>
    </source>
</evidence>
<dbReference type="Pfam" id="PF00578">
    <property type="entry name" value="AhpC-TSA"/>
    <property type="match status" value="1"/>
</dbReference>
<dbReference type="EC" id="1.11.1.24" evidence="2"/>
<dbReference type="RefSeq" id="WP_145207801.1">
    <property type="nucleotide sequence ID" value="NZ_CP036432.1"/>
</dbReference>
<evidence type="ECO:0000256" key="9">
    <source>
        <dbReference type="ARBA" id="ARBA00038489"/>
    </source>
</evidence>
<accession>A0ABX5XJR4</accession>
<organism evidence="13 14">
    <name type="scientific">Stieleria magnilauensis</name>
    <dbReference type="NCBI Taxonomy" id="2527963"/>
    <lineage>
        <taxon>Bacteria</taxon>
        <taxon>Pseudomonadati</taxon>
        <taxon>Planctomycetota</taxon>
        <taxon>Planctomycetia</taxon>
        <taxon>Pirellulales</taxon>
        <taxon>Pirellulaceae</taxon>
        <taxon>Stieleria</taxon>
    </lineage>
</organism>
<keyword evidence="7" id="KW-0676">Redox-active center</keyword>
<dbReference type="Gene3D" id="3.40.30.10">
    <property type="entry name" value="Glutaredoxin"/>
    <property type="match status" value="1"/>
</dbReference>
<dbReference type="Proteomes" id="UP000318081">
    <property type="component" value="Chromosome"/>
</dbReference>
<keyword evidence="6" id="KW-1015">Disulfide bond</keyword>
<dbReference type="PANTHER" id="PTHR42801">
    <property type="entry name" value="THIOREDOXIN-DEPENDENT PEROXIDE REDUCTASE"/>
    <property type="match status" value="1"/>
</dbReference>
<dbReference type="EMBL" id="CP036432">
    <property type="protein sequence ID" value="QDV82114.1"/>
    <property type="molecule type" value="Genomic_DNA"/>
</dbReference>
<proteinExistence type="inferred from homology"/>
<sequence length="212" mass="22820">MPIANYRTTLFTCVASCLLATSGIGQDRIIASAPDGTKPLEVGSSIPDVTVADAAGNAVSLQSLHQDGPAVLVFFRGGWCPFCTRHTQDLIKIYPQLKEHGVNLVAISPDSPKNSTENVTKNSIPFPILSDADVNAAKAFGLAFTVDAKTLTRYKGFGIDLEKASGRDHHALPVPAVYIIDQNGKVVFAHSDTNYRQRLDTKTILAEVEKLK</sequence>
<dbReference type="InterPro" id="IPR050924">
    <property type="entry name" value="Peroxiredoxin_BCP/PrxQ"/>
</dbReference>
<comment type="catalytic activity">
    <reaction evidence="11">
        <text>a hydroperoxide + [thioredoxin]-dithiol = an alcohol + [thioredoxin]-disulfide + H2O</text>
        <dbReference type="Rhea" id="RHEA:62620"/>
        <dbReference type="Rhea" id="RHEA-COMP:10698"/>
        <dbReference type="Rhea" id="RHEA-COMP:10700"/>
        <dbReference type="ChEBI" id="CHEBI:15377"/>
        <dbReference type="ChEBI" id="CHEBI:29950"/>
        <dbReference type="ChEBI" id="CHEBI:30879"/>
        <dbReference type="ChEBI" id="CHEBI:35924"/>
        <dbReference type="ChEBI" id="CHEBI:50058"/>
        <dbReference type="EC" id="1.11.1.24"/>
    </reaction>
</comment>
<reference evidence="13 14" key="1">
    <citation type="submission" date="2019-02" db="EMBL/GenBank/DDBJ databases">
        <title>Deep-cultivation of Planctomycetes and their phenomic and genomic characterization uncovers novel biology.</title>
        <authorList>
            <person name="Wiegand S."/>
            <person name="Jogler M."/>
            <person name="Boedeker C."/>
            <person name="Pinto D."/>
            <person name="Vollmers J."/>
            <person name="Rivas-Marin E."/>
            <person name="Kohn T."/>
            <person name="Peeters S.H."/>
            <person name="Heuer A."/>
            <person name="Rast P."/>
            <person name="Oberbeckmann S."/>
            <person name="Bunk B."/>
            <person name="Jeske O."/>
            <person name="Meyerdierks A."/>
            <person name="Storesund J.E."/>
            <person name="Kallscheuer N."/>
            <person name="Luecker S."/>
            <person name="Lage O.M."/>
            <person name="Pohl T."/>
            <person name="Merkel B.J."/>
            <person name="Hornburger P."/>
            <person name="Mueller R.-W."/>
            <person name="Bruemmer F."/>
            <person name="Labrenz M."/>
            <person name="Spormann A.M."/>
            <person name="Op den Camp H."/>
            <person name="Overmann J."/>
            <person name="Amann R."/>
            <person name="Jetten M.S.M."/>
            <person name="Mascher T."/>
            <person name="Medema M.H."/>
            <person name="Devos D.P."/>
            <person name="Kaster A.-K."/>
            <person name="Ovreas L."/>
            <person name="Rohde M."/>
            <person name="Galperin M.Y."/>
            <person name="Jogler C."/>
        </authorList>
    </citation>
    <scope>NUCLEOTIDE SEQUENCE [LARGE SCALE GENOMIC DNA]</scope>
    <source>
        <strain evidence="13 14">TBK1r</strain>
    </source>
</reference>
<keyword evidence="14" id="KW-1185">Reference proteome</keyword>
<keyword evidence="3" id="KW-0575">Peroxidase</keyword>
<dbReference type="InterPro" id="IPR000866">
    <property type="entry name" value="AhpC/TSA"/>
</dbReference>
<dbReference type="SUPFAM" id="SSF52833">
    <property type="entry name" value="Thioredoxin-like"/>
    <property type="match status" value="1"/>
</dbReference>
<keyword evidence="5" id="KW-0560">Oxidoreductase</keyword>
<evidence type="ECO:0000256" key="6">
    <source>
        <dbReference type="ARBA" id="ARBA00023157"/>
    </source>
</evidence>
<dbReference type="CDD" id="cd02970">
    <property type="entry name" value="PRX_like2"/>
    <property type="match status" value="1"/>
</dbReference>
<dbReference type="InterPro" id="IPR013766">
    <property type="entry name" value="Thioredoxin_domain"/>
</dbReference>
<evidence type="ECO:0000256" key="5">
    <source>
        <dbReference type="ARBA" id="ARBA00023002"/>
    </source>
</evidence>
<dbReference type="PROSITE" id="PS51352">
    <property type="entry name" value="THIOREDOXIN_2"/>
    <property type="match status" value="1"/>
</dbReference>